<accession>A0A917TM70</accession>
<name>A0A917TM70_9ACTN</name>
<dbReference type="SUPFAM" id="SSF53300">
    <property type="entry name" value="vWA-like"/>
    <property type="match status" value="1"/>
</dbReference>
<reference evidence="2" key="2">
    <citation type="submission" date="2020-09" db="EMBL/GenBank/DDBJ databases">
        <authorList>
            <person name="Sun Q."/>
            <person name="Ohkuma M."/>
        </authorList>
    </citation>
    <scope>NUCLEOTIDE SEQUENCE</scope>
    <source>
        <strain evidence="2">JCM 19831</strain>
    </source>
</reference>
<sequence>MTDPIKLIVHEEPVKRVTLTPGKGRRPSVAVVYATREGDLEVLDGGKPMRWSDQMLTKYRTRYEVDISDHHLSLEFKDDTPLPTQSDVYHFHATVSASFRVTEPAETIRRNVTDAVPLVHGHLLSICRPITRQYSIEEAEEAEAGIHARFRRDTLIQGGITLYAVEVRLSLDEAGRKYLQDIEQARRDDKVRSAQHDTNVNDVARNEHIKQLQQAGDHLLQERERLAMGNRPLDVQGMIQLHLQRHPNDTEGAMKLLLDFEQKRLEYQEQRDDRWQSILATMAANGMAQPADVAPLLDAAVRHLEGSAGVVRAESTVQQPERPAPKPPAAIGWLDRPAAPPQPGPASGPANLAPVYLVLDESADARPWADALTDAAQDLFAAVAARPDVSAALRLSVVGFAERVAVRVPISRVDAEPEVPPLLHRQTADHAALFRWLLDHVPAEHSALKAEHTSVRPPLLILLSAGAPAGDWADPRQRLDRALRRSDVIAFGLGGAVETIAGFASEADLAFVPDAGIDDETAVRQFGEFLKRHVLACGEAARLGSETPSPAPPRGFRPA</sequence>
<comment type="caution">
    <text evidence="2">The sequence shown here is derived from an EMBL/GenBank/DDBJ whole genome shotgun (WGS) entry which is preliminary data.</text>
</comment>
<dbReference type="Proteomes" id="UP000642070">
    <property type="component" value="Unassembled WGS sequence"/>
</dbReference>
<gene>
    <name evidence="2" type="ORF">GCM10007977_031580</name>
</gene>
<feature type="region of interest" description="Disordered" evidence="1">
    <location>
        <begin position="312"/>
        <end position="347"/>
    </location>
</feature>
<dbReference type="EMBL" id="BMPI01000013">
    <property type="protein sequence ID" value="GGM27937.1"/>
    <property type="molecule type" value="Genomic_DNA"/>
</dbReference>
<keyword evidence="3" id="KW-1185">Reference proteome</keyword>
<organism evidence="2 3">
    <name type="scientific">Dactylosporangium sucinum</name>
    <dbReference type="NCBI Taxonomy" id="1424081"/>
    <lineage>
        <taxon>Bacteria</taxon>
        <taxon>Bacillati</taxon>
        <taxon>Actinomycetota</taxon>
        <taxon>Actinomycetes</taxon>
        <taxon>Micromonosporales</taxon>
        <taxon>Micromonosporaceae</taxon>
        <taxon>Dactylosporangium</taxon>
    </lineage>
</organism>
<evidence type="ECO:0000313" key="2">
    <source>
        <dbReference type="EMBL" id="GGM27937.1"/>
    </source>
</evidence>
<dbReference type="RefSeq" id="WP_190250567.1">
    <property type="nucleotide sequence ID" value="NZ_BMPI01000013.1"/>
</dbReference>
<reference evidence="2" key="1">
    <citation type="journal article" date="2014" name="Int. J. Syst. Evol. Microbiol.">
        <title>Complete genome sequence of Corynebacterium casei LMG S-19264T (=DSM 44701T), isolated from a smear-ripened cheese.</title>
        <authorList>
            <consortium name="US DOE Joint Genome Institute (JGI-PGF)"/>
            <person name="Walter F."/>
            <person name="Albersmeier A."/>
            <person name="Kalinowski J."/>
            <person name="Ruckert C."/>
        </authorList>
    </citation>
    <scope>NUCLEOTIDE SEQUENCE</scope>
    <source>
        <strain evidence="2">JCM 19831</strain>
    </source>
</reference>
<proteinExistence type="predicted"/>
<protein>
    <recommendedName>
        <fullName evidence="4">VWFA domain-containing protein</fullName>
    </recommendedName>
</protein>
<dbReference type="AlphaFoldDB" id="A0A917TM70"/>
<evidence type="ECO:0008006" key="4">
    <source>
        <dbReference type="Google" id="ProtNLM"/>
    </source>
</evidence>
<evidence type="ECO:0000256" key="1">
    <source>
        <dbReference type="SAM" id="MobiDB-lite"/>
    </source>
</evidence>
<dbReference type="InterPro" id="IPR036465">
    <property type="entry name" value="vWFA_dom_sf"/>
</dbReference>
<evidence type="ECO:0000313" key="3">
    <source>
        <dbReference type="Proteomes" id="UP000642070"/>
    </source>
</evidence>